<protein>
    <submittedName>
        <fullName evidence="2">Gt2</fullName>
    </submittedName>
</protein>
<dbReference type="Pfam" id="PF00534">
    <property type="entry name" value="Glycos_transf_1"/>
    <property type="match status" value="1"/>
</dbReference>
<organism evidence="2">
    <name type="scientific">Proteus mirabilis</name>
    <dbReference type="NCBI Taxonomy" id="584"/>
    <lineage>
        <taxon>Bacteria</taxon>
        <taxon>Pseudomonadati</taxon>
        <taxon>Pseudomonadota</taxon>
        <taxon>Gammaproteobacteria</taxon>
        <taxon>Enterobacterales</taxon>
        <taxon>Morganellaceae</taxon>
        <taxon>Proteus</taxon>
    </lineage>
</organism>
<dbReference type="PANTHER" id="PTHR12526:SF630">
    <property type="entry name" value="GLYCOSYLTRANSFERASE"/>
    <property type="match status" value="1"/>
</dbReference>
<evidence type="ECO:0000259" key="1">
    <source>
        <dbReference type="Pfam" id="PF00534"/>
    </source>
</evidence>
<reference evidence="2" key="1">
    <citation type="journal article" date="2017" name="PLoS ONE">
        <title>Genetic diversity of the O antigens of Proteus species and the development of a suspension array for molecular serotyping.</title>
        <authorList>
            <person name="Yu X."/>
            <person name="Torzewska A."/>
            <person name="Zhang X."/>
            <person name="Yin Z."/>
            <person name="Drzewiecka D."/>
            <person name="Cao H."/>
            <person name="Liu B."/>
            <person name="Knirel Y.A."/>
            <person name="Rozalski A."/>
            <person name="Wang L."/>
        </authorList>
    </citation>
    <scope>NUCLEOTIDE SEQUENCE</scope>
    <source>
        <strain evidence="2">PrK 59/57</strain>
    </source>
</reference>
<dbReference type="GO" id="GO:0016757">
    <property type="term" value="F:glycosyltransferase activity"/>
    <property type="evidence" value="ECO:0007669"/>
    <property type="project" value="InterPro"/>
</dbReference>
<accession>A0A385JN13</accession>
<name>A0A385JN13_PROMI</name>
<dbReference type="Gene3D" id="3.40.50.2000">
    <property type="entry name" value="Glycogen Phosphorylase B"/>
    <property type="match status" value="2"/>
</dbReference>
<feature type="domain" description="Glycosyl transferase family 1" evidence="1">
    <location>
        <begin position="194"/>
        <end position="339"/>
    </location>
</feature>
<proteinExistence type="predicted"/>
<dbReference type="PANTHER" id="PTHR12526">
    <property type="entry name" value="GLYCOSYLTRANSFERASE"/>
    <property type="match status" value="1"/>
</dbReference>
<evidence type="ECO:0000313" key="2">
    <source>
        <dbReference type="EMBL" id="AXY99671.1"/>
    </source>
</evidence>
<dbReference type="InterPro" id="IPR001296">
    <property type="entry name" value="Glyco_trans_1"/>
</dbReference>
<dbReference type="EMBL" id="KY710708">
    <property type="protein sequence ID" value="AXY99671.1"/>
    <property type="molecule type" value="Genomic_DNA"/>
</dbReference>
<sequence length="369" mass="42396">MKRLNIIVHSFDKSNIGGVTRVISDIANLLVDNTLHVRIISLGKVNTPAFYIKDNIELLSLNMKNYDTRSYKGVMKIFWFINSFLYLTKIKSKEKYKCEIWYSTSPPLVYLLPLLKRKGDILIGCTHTSNTYKKNIPFFYELNSFLLKRYEKIIALTIQDLNSYKKIGVSTKLIPNGIDLSNSLNHFTSMEHSNKNIIFVGRLSPEKDPIEALNIFYKSKLFKQGFKLIYYGNGSLEFELKNKIINLQLTQFVKIIKDEINIDNIYKNAYALILTSKIEGFGMVLIEAISKGVPCVAYDCPNGPRNIIQNGLNGYLIPINNRELFIDSLIKIKNIKKDLNFINSIKKFDLVSIKKSYQSLLLELSENGK</sequence>
<dbReference type="SUPFAM" id="SSF53756">
    <property type="entry name" value="UDP-Glycosyltransferase/glycogen phosphorylase"/>
    <property type="match status" value="1"/>
</dbReference>
<dbReference type="AlphaFoldDB" id="A0A385JN13"/>
<dbReference type="RefSeq" id="WP_196547310.1">
    <property type="nucleotide sequence ID" value="NZ_JAEUFS010000010.1"/>
</dbReference>
<dbReference type="GO" id="GO:1901135">
    <property type="term" value="P:carbohydrate derivative metabolic process"/>
    <property type="evidence" value="ECO:0007669"/>
    <property type="project" value="UniProtKB-ARBA"/>
</dbReference>